<protein>
    <submittedName>
        <fullName evidence="2">Uncharacterized protein</fullName>
    </submittedName>
</protein>
<organism evidence="2 3">
    <name type="scientific">Thermobaculum terrenum (strain ATCC BAA-798 / CCMEE 7001 / YNP1)</name>
    <dbReference type="NCBI Taxonomy" id="525904"/>
    <lineage>
        <taxon>Bacteria</taxon>
        <taxon>Bacillati</taxon>
        <taxon>Chloroflexota</taxon>
        <taxon>Chloroflexia</taxon>
        <taxon>Candidatus Thermobaculales</taxon>
        <taxon>Candidatus Thermobaculaceae</taxon>
        <taxon>Thermobaculum</taxon>
    </lineage>
</organism>
<accession>D1CB30</accession>
<dbReference type="AlphaFoldDB" id="D1CB30"/>
<gene>
    <name evidence="2" type="ordered locus">Tter_1079</name>
</gene>
<dbReference type="KEGG" id="ttr:Tter_1079"/>
<name>D1CB30_THET1</name>
<dbReference type="EMBL" id="CP001825">
    <property type="protein sequence ID" value="ACZ41995.1"/>
    <property type="molecule type" value="Genomic_DNA"/>
</dbReference>
<dbReference type="HOGENOM" id="CLU_2083774_0_0_0"/>
<sequence length="108" mass="12623">MNIYSNMLRIKERLQARSASPQTLKMMDKYISLASKVAGSEHTSTLRVLSELMKTPEALGNMSIYNDLAALEEELQQERIEIQKEREQIESRPIPKPKKYYKQHKNKK</sequence>
<dbReference type="eggNOG" id="ENOG502ZHVR">
    <property type="taxonomic scope" value="Bacteria"/>
</dbReference>
<evidence type="ECO:0000256" key="1">
    <source>
        <dbReference type="SAM" id="MobiDB-lite"/>
    </source>
</evidence>
<dbReference type="Proteomes" id="UP000000323">
    <property type="component" value="Chromosome 1"/>
</dbReference>
<feature type="region of interest" description="Disordered" evidence="1">
    <location>
        <begin position="84"/>
        <end position="108"/>
    </location>
</feature>
<dbReference type="RefSeq" id="WP_012875030.1">
    <property type="nucleotide sequence ID" value="NC_013525.1"/>
</dbReference>
<evidence type="ECO:0000313" key="3">
    <source>
        <dbReference type="Proteomes" id="UP000000323"/>
    </source>
</evidence>
<evidence type="ECO:0000313" key="2">
    <source>
        <dbReference type="EMBL" id="ACZ41995.1"/>
    </source>
</evidence>
<proteinExistence type="predicted"/>
<keyword evidence="3" id="KW-1185">Reference proteome</keyword>
<reference evidence="3" key="1">
    <citation type="journal article" date="2010" name="Stand. Genomic Sci.">
        <title>Complete genome sequence of 'Thermobaculum terrenum' type strain (YNP1).</title>
        <authorList>
            <person name="Kiss H."/>
            <person name="Cleland D."/>
            <person name="Lapidus A."/>
            <person name="Lucas S."/>
            <person name="Glavina Del Rio T."/>
            <person name="Nolan M."/>
            <person name="Tice H."/>
            <person name="Han C."/>
            <person name="Goodwin L."/>
            <person name="Pitluck S."/>
            <person name="Liolios K."/>
            <person name="Ivanova N."/>
            <person name="Mavromatis K."/>
            <person name="Ovchinnikova G."/>
            <person name="Pati A."/>
            <person name="Chen A."/>
            <person name="Palaniappan K."/>
            <person name="Land M."/>
            <person name="Hauser L."/>
            <person name="Chang Y."/>
            <person name="Jeffries C."/>
            <person name="Lu M."/>
            <person name="Brettin T."/>
            <person name="Detter J."/>
            <person name="Goker M."/>
            <person name="Tindall B."/>
            <person name="Beck B."/>
            <person name="McDermott T."/>
            <person name="Woyke T."/>
            <person name="Bristow J."/>
            <person name="Eisen J."/>
            <person name="Markowitz V."/>
            <person name="Hugenholtz P."/>
            <person name="Kyrpides N."/>
            <person name="Klenk H."/>
            <person name="Cheng J."/>
        </authorList>
    </citation>
    <scope>NUCLEOTIDE SEQUENCE [LARGE SCALE GENOMIC DNA]</scope>
    <source>
        <strain evidence="3">ATCC BAA-798 / YNP1</strain>
    </source>
</reference>
<feature type="compositionally biased region" description="Basic residues" evidence="1">
    <location>
        <begin position="95"/>
        <end position="108"/>
    </location>
</feature>